<keyword evidence="1" id="KW-0732">Signal</keyword>
<dbReference type="Proteomes" id="UP001257914">
    <property type="component" value="Unassembled WGS sequence"/>
</dbReference>
<dbReference type="EMBL" id="JAWCUA010000003">
    <property type="protein sequence ID" value="MDU0112026.1"/>
    <property type="molecule type" value="Genomic_DNA"/>
</dbReference>
<dbReference type="RefSeq" id="WP_315945873.1">
    <property type="nucleotide sequence ID" value="NZ_JAWCUA010000003.1"/>
</dbReference>
<sequence length="289" mass="33573">MKFRIIGLVVALLLVLLSAHPVKAKDVVMSGAERSDYFTQALSLALSYAPEKQYQIKFINFDVPKLRALKLIANHEGIDVIPAGATVERQELVNPIRLPLLKGLFGWRVPLILEKNKDMFFQKQTDVEFKQHIAGQLYTWSDTKILESNGIKVLKGSKFLGLFTMLEKERFDYFPRSMLEVEGEYHRFKHHGIIIEPNIILHYPTAYYFYVSKQNVELHNDIRNGLELAIDDGRLNTLFKQHFGDIITRINLKNRRLIELNNPFLPPDVPLNRKELWLDVEQYIDNNVN</sequence>
<evidence type="ECO:0000256" key="1">
    <source>
        <dbReference type="SAM" id="SignalP"/>
    </source>
</evidence>
<proteinExistence type="predicted"/>
<comment type="caution">
    <text evidence="2">The sequence shown here is derived from an EMBL/GenBank/DDBJ whole genome shotgun (WGS) entry which is preliminary data.</text>
</comment>
<protein>
    <recommendedName>
        <fullName evidence="4">Solute-binding protein family 3/N-terminal domain-containing protein</fullName>
    </recommendedName>
</protein>
<evidence type="ECO:0000313" key="3">
    <source>
        <dbReference type="Proteomes" id="UP001257914"/>
    </source>
</evidence>
<reference evidence="2 3" key="1">
    <citation type="submission" date="2023-10" db="EMBL/GenBank/DDBJ databases">
        <title>Psychrosphaera aquimaarina strain SW33 isolated from seawater.</title>
        <authorList>
            <person name="Bayburt H."/>
            <person name="Kim J.M."/>
            <person name="Choi B.J."/>
            <person name="Jeon C.O."/>
        </authorList>
    </citation>
    <scope>NUCLEOTIDE SEQUENCE [LARGE SCALE GENOMIC DNA]</scope>
    <source>
        <strain evidence="2 3">KCTC 52743</strain>
    </source>
</reference>
<gene>
    <name evidence="2" type="ORF">RT723_03205</name>
</gene>
<organism evidence="2 3">
    <name type="scientific">Psychrosphaera aquimarina</name>
    <dbReference type="NCBI Taxonomy" id="2044854"/>
    <lineage>
        <taxon>Bacteria</taxon>
        <taxon>Pseudomonadati</taxon>
        <taxon>Pseudomonadota</taxon>
        <taxon>Gammaproteobacteria</taxon>
        <taxon>Alteromonadales</taxon>
        <taxon>Pseudoalteromonadaceae</taxon>
        <taxon>Psychrosphaera</taxon>
    </lineage>
</organism>
<feature type="chain" id="PRO_5045450763" description="Solute-binding protein family 3/N-terminal domain-containing protein" evidence="1">
    <location>
        <begin position="25"/>
        <end position="289"/>
    </location>
</feature>
<name>A0ABU3QX64_9GAMM</name>
<dbReference type="SUPFAM" id="SSF53850">
    <property type="entry name" value="Periplasmic binding protein-like II"/>
    <property type="match status" value="1"/>
</dbReference>
<feature type="signal peptide" evidence="1">
    <location>
        <begin position="1"/>
        <end position="24"/>
    </location>
</feature>
<accession>A0ABU3QX64</accession>
<evidence type="ECO:0008006" key="4">
    <source>
        <dbReference type="Google" id="ProtNLM"/>
    </source>
</evidence>
<evidence type="ECO:0000313" key="2">
    <source>
        <dbReference type="EMBL" id="MDU0112026.1"/>
    </source>
</evidence>
<keyword evidence="3" id="KW-1185">Reference proteome</keyword>